<dbReference type="OrthoDB" id="7816697at2"/>
<dbReference type="PANTHER" id="PTHR43244">
    <property type="match status" value="1"/>
</dbReference>
<dbReference type="RefSeq" id="WP_145862374.1">
    <property type="nucleotide sequence ID" value="NZ_RPFW01000015.1"/>
</dbReference>
<evidence type="ECO:0000313" key="3">
    <source>
        <dbReference type="EMBL" id="TVY99001.1"/>
    </source>
</evidence>
<dbReference type="InterPro" id="IPR050564">
    <property type="entry name" value="F420-G6PD/mer"/>
</dbReference>
<feature type="domain" description="Luciferase-like" evidence="2">
    <location>
        <begin position="126"/>
        <end position="295"/>
    </location>
</feature>
<name>A0A6P2BLN0_9ACTN</name>
<dbReference type="Pfam" id="PF00296">
    <property type="entry name" value="Bac_luciferase"/>
    <property type="match status" value="2"/>
</dbReference>
<dbReference type="PANTHER" id="PTHR43244:SF1">
    <property type="entry name" value="5,10-METHYLENETETRAHYDROMETHANOPTERIN REDUCTASE"/>
    <property type="match status" value="1"/>
</dbReference>
<dbReference type="Gene3D" id="3.20.20.30">
    <property type="entry name" value="Luciferase-like domain"/>
    <property type="match status" value="1"/>
</dbReference>
<evidence type="ECO:0000313" key="4">
    <source>
        <dbReference type="Proteomes" id="UP000460272"/>
    </source>
</evidence>
<dbReference type="AlphaFoldDB" id="A0A6P2BLN0"/>
<gene>
    <name evidence="3" type="ORF">EAS64_42360</name>
</gene>
<dbReference type="Proteomes" id="UP000460272">
    <property type="component" value="Unassembled WGS sequence"/>
</dbReference>
<protein>
    <submittedName>
        <fullName evidence="3">LLM class flavin-dependent oxidoreductase</fullName>
    </submittedName>
</protein>
<dbReference type="GO" id="GO:0016705">
    <property type="term" value="F:oxidoreductase activity, acting on paired donors, with incorporation or reduction of molecular oxygen"/>
    <property type="evidence" value="ECO:0007669"/>
    <property type="project" value="InterPro"/>
</dbReference>
<keyword evidence="4" id="KW-1185">Reference proteome</keyword>
<accession>A0A6P2BLN0</accession>
<keyword evidence="1" id="KW-0560">Oxidoreductase</keyword>
<dbReference type="InterPro" id="IPR011251">
    <property type="entry name" value="Luciferase-like_dom"/>
</dbReference>
<feature type="domain" description="Luciferase-like" evidence="2">
    <location>
        <begin position="12"/>
        <end position="101"/>
    </location>
</feature>
<dbReference type="EMBL" id="RPFW01000015">
    <property type="protein sequence ID" value="TVY99001.1"/>
    <property type="molecule type" value="Genomic_DNA"/>
</dbReference>
<dbReference type="InterPro" id="IPR036661">
    <property type="entry name" value="Luciferase-like_sf"/>
</dbReference>
<reference evidence="3 4" key="1">
    <citation type="submission" date="2018-11" db="EMBL/GenBank/DDBJ databases">
        <title>Trebonia kvetii gen.nov., sp.nov., a novel acidophilic actinobacterium, and proposal of the new actinobacterial family Treboniaceae fam. nov.</title>
        <authorList>
            <person name="Rapoport D."/>
            <person name="Sagova-Mareckova M."/>
            <person name="Sedlacek I."/>
            <person name="Provaznik J."/>
            <person name="Kralova S."/>
            <person name="Pavlinic D."/>
            <person name="Benes V."/>
            <person name="Kopecky J."/>
        </authorList>
    </citation>
    <scope>NUCLEOTIDE SEQUENCE [LARGE SCALE GENOMIC DNA]</scope>
    <source>
        <strain evidence="3 4">15Tr583</strain>
    </source>
</reference>
<evidence type="ECO:0000259" key="2">
    <source>
        <dbReference type="Pfam" id="PF00296"/>
    </source>
</evidence>
<dbReference type="SUPFAM" id="SSF51679">
    <property type="entry name" value="Bacterial luciferase-like"/>
    <property type="match status" value="1"/>
</dbReference>
<organism evidence="3 4">
    <name type="scientific">Trebonia kvetii</name>
    <dbReference type="NCBI Taxonomy" id="2480626"/>
    <lineage>
        <taxon>Bacteria</taxon>
        <taxon>Bacillati</taxon>
        <taxon>Actinomycetota</taxon>
        <taxon>Actinomycetes</taxon>
        <taxon>Streptosporangiales</taxon>
        <taxon>Treboniaceae</taxon>
        <taxon>Trebonia</taxon>
    </lineage>
</organism>
<proteinExistence type="predicted"/>
<evidence type="ECO:0000256" key="1">
    <source>
        <dbReference type="ARBA" id="ARBA00023002"/>
    </source>
</evidence>
<comment type="caution">
    <text evidence="3">The sequence shown here is derived from an EMBL/GenBank/DDBJ whole genome shotgun (WGS) entry which is preliminary data.</text>
</comment>
<sequence length="332" mass="35748">MRLGVINLTHSSRAAIKFAQAAEAAGFWGVGIGDTVPERYQDTYVTAAACFAATERVHIGPTVTNTVTRHWSVLGATARTFGELHPGRFFAGVATGDGACHSVGLTPSTWAKLEEDVAKVRSWAPDDMEVHIAASGPRGVEAAGRVATDLILGTGLDVTALRTLSARARAARTAAGITTPLRIWGFVTTYVAPDKATADAARISQRGRSVGTARFSFSSTFEDKGVPEAWQPILRKRLARYDFSNHGKGEGNTNGFLFDDYPDIQEYLINRFQLLGTADECEARLRQVATDAGLDGCWFTQSPLTPDEDPIQRVRTTGEALQSLSDFEPAQA</sequence>